<dbReference type="PANTHER" id="PTHR31544">
    <property type="entry name" value="AIG2-LIKE PROTEIN D"/>
    <property type="match status" value="1"/>
</dbReference>
<dbReference type="Gene3D" id="6.10.250.210">
    <property type="match status" value="1"/>
</dbReference>
<evidence type="ECO:0000256" key="1">
    <source>
        <dbReference type="ARBA" id="ARBA00002782"/>
    </source>
</evidence>
<dbReference type="InterPro" id="IPR013024">
    <property type="entry name" value="GGCT-like"/>
</dbReference>
<dbReference type="InterPro" id="IPR009288">
    <property type="entry name" value="AIG2-like_dom"/>
</dbReference>
<dbReference type="Proteomes" id="UP001188597">
    <property type="component" value="Unassembled WGS sequence"/>
</dbReference>
<evidence type="ECO:0000256" key="6">
    <source>
        <dbReference type="SAM" id="MobiDB-lite"/>
    </source>
</evidence>
<evidence type="ECO:0000313" key="9">
    <source>
        <dbReference type="Proteomes" id="UP001188597"/>
    </source>
</evidence>
<evidence type="ECO:0000256" key="2">
    <source>
        <dbReference type="ARBA" id="ARBA00008861"/>
    </source>
</evidence>
<evidence type="ECO:0000259" key="7">
    <source>
        <dbReference type="Pfam" id="PF06094"/>
    </source>
</evidence>
<evidence type="ECO:0000256" key="3">
    <source>
        <dbReference type="ARBA" id="ARBA00022679"/>
    </source>
</evidence>
<dbReference type="GO" id="GO:0016746">
    <property type="term" value="F:acyltransferase activity"/>
    <property type="evidence" value="ECO:0007669"/>
    <property type="project" value="UniProtKB-KW"/>
</dbReference>
<dbReference type="CDD" id="cd06661">
    <property type="entry name" value="GGCT_like"/>
    <property type="match status" value="1"/>
</dbReference>
<dbReference type="EMBL" id="JAVXUP010000081">
    <property type="protein sequence ID" value="KAK3039198.1"/>
    <property type="molecule type" value="Genomic_DNA"/>
</dbReference>
<gene>
    <name evidence="8" type="ORF">RJ639_029055</name>
</gene>
<reference evidence="8" key="1">
    <citation type="submission" date="2022-12" db="EMBL/GenBank/DDBJ databases">
        <title>Draft genome assemblies for two species of Escallonia (Escalloniales).</title>
        <authorList>
            <person name="Chanderbali A."/>
            <person name="Dervinis C."/>
            <person name="Anghel I."/>
            <person name="Soltis D."/>
            <person name="Soltis P."/>
            <person name="Zapata F."/>
        </authorList>
    </citation>
    <scope>NUCLEOTIDE SEQUENCE</scope>
    <source>
        <strain evidence="8">UCBG64.0493</strain>
        <tissue evidence="8">Leaf</tissue>
    </source>
</reference>
<evidence type="ECO:0000256" key="4">
    <source>
        <dbReference type="ARBA" id="ARBA00023315"/>
    </source>
</evidence>
<comment type="function">
    <text evidence="1">Putative gamma-glutamylcyclotransferase.</text>
</comment>
<evidence type="ECO:0000313" key="8">
    <source>
        <dbReference type="EMBL" id="KAK3039198.1"/>
    </source>
</evidence>
<keyword evidence="3" id="KW-0808">Transferase</keyword>
<dbReference type="SUPFAM" id="SSF110857">
    <property type="entry name" value="Gamma-glutamyl cyclotransferase-like"/>
    <property type="match status" value="1"/>
</dbReference>
<dbReference type="AlphaFoldDB" id="A0AA88X3F3"/>
<feature type="domain" description="Gamma-glutamylcyclotransferase AIG2-like" evidence="7">
    <location>
        <begin position="14"/>
        <end position="125"/>
    </location>
</feature>
<keyword evidence="9" id="KW-1185">Reference proteome</keyword>
<comment type="caution">
    <text evidence="8">The sequence shown here is derived from an EMBL/GenBank/DDBJ whole genome shotgun (WGS) entry which is preliminary data.</text>
</comment>
<dbReference type="Pfam" id="PF06094">
    <property type="entry name" value="GGACT"/>
    <property type="match status" value="1"/>
</dbReference>
<keyword evidence="4" id="KW-0012">Acyltransferase</keyword>
<sequence length="174" mass="19751">MGSSSVAVSGGHTVFVYGSLLADEVVRVLLKRIPLSSPAILSDYHRYSIKGRVYPAIIPLEKKNVTGKVLLGITDPELDILDTFEDVEYERRSVVVSLVDSSEKMQAYTYVWANSTDTNLYGEWNFEEWKPLYMKDFVQMTTGFVEELEGPESKPRVATYESFYQPDDKTTPYP</sequence>
<name>A0AA88X3F3_9ASTE</name>
<proteinExistence type="inferred from homology"/>
<organism evidence="8 9">
    <name type="scientific">Escallonia herrerae</name>
    <dbReference type="NCBI Taxonomy" id="1293975"/>
    <lineage>
        <taxon>Eukaryota</taxon>
        <taxon>Viridiplantae</taxon>
        <taxon>Streptophyta</taxon>
        <taxon>Embryophyta</taxon>
        <taxon>Tracheophyta</taxon>
        <taxon>Spermatophyta</taxon>
        <taxon>Magnoliopsida</taxon>
        <taxon>eudicotyledons</taxon>
        <taxon>Gunneridae</taxon>
        <taxon>Pentapetalae</taxon>
        <taxon>asterids</taxon>
        <taxon>campanulids</taxon>
        <taxon>Escalloniales</taxon>
        <taxon>Escalloniaceae</taxon>
        <taxon>Escallonia</taxon>
    </lineage>
</organism>
<accession>A0AA88X3F3</accession>
<dbReference type="Gene3D" id="3.10.490.10">
    <property type="entry name" value="Gamma-glutamyl cyclotransferase-like"/>
    <property type="match status" value="1"/>
</dbReference>
<protein>
    <recommendedName>
        <fullName evidence="5">Putative gamma-glutamylcyclotransferase</fullName>
    </recommendedName>
</protein>
<comment type="similarity">
    <text evidence="2">Belongs to the gamma-glutamylcyclotransferase family.</text>
</comment>
<dbReference type="InterPro" id="IPR036568">
    <property type="entry name" value="GGCT-like_sf"/>
</dbReference>
<dbReference type="PANTHER" id="PTHR31544:SF2">
    <property type="entry name" value="AIG2-LIKE PROTEIN D"/>
    <property type="match status" value="1"/>
</dbReference>
<feature type="region of interest" description="Disordered" evidence="6">
    <location>
        <begin position="150"/>
        <end position="174"/>
    </location>
</feature>
<evidence type="ECO:0000256" key="5">
    <source>
        <dbReference type="ARBA" id="ARBA00030602"/>
    </source>
</evidence>
<dbReference type="InterPro" id="IPR045038">
    <property type="entry name" value="AIG2-like"/>
</dbReference>